<accession>A0ABN1INZ4</accession>
<dbReference type="InterPro" id="IPR027291">
    <property type="entry name" value="Glyco_hydro_38_N_sf"/>
</dbReference>
<evidence type="ECO:0000256" key="1">
    <source>
        <dbReference type="ARBA" id="ARBA00006821"/>
    </source>
</evidence>
<dbReference type="SUPFAM" id="SSF88713">
    <property type="entry name" value="Glycoside hydrolase/deacetylase"/>
    <property type="match status" value="1"/>
</dbReference>
<protein>
    <submittedName>
        <fullName evidence="6">Glycoside hydrolase family 57 protein</fullName>
    </submittedName>
</protein>
<proteinExistence type="inferred from homology"/>
<dbReference type="InterPro" id="IPR040042">
    <property type="entry name" value="Branching_enz_MT3115-like"/>
</dbReference>
<keyword evidence="2 3" id="KW-0119">Carbohydrate metabolism</keyword>
<dbReference type="InterPro" id="IPR028995">
    <property type="entry name" value="Glyco_hydro_57/38_cen_sf"/>
</dbReference>
<feature type="domain" description="Glycoside hydrolase family 57 N-terminal" evidence="4">
    <location>
        <begin position="8"/>
        <end position="325"/>
    </location>
</feature>
<comment type="similarity">
    <text evidence="1 3">Belongs to the glycosyl hydrolase 57 family.</text>
</comment>
<evidence type="ECO:0000256" key="3">
    <source>
        <dbReference type="RuleBase" id="RU361196"/>
    </source>
</evidence>
<sequence length="528" mass="62616">MNKGYVAMLLHSHMPYVRHPEKEDSLEERWLFEGISECYLPMIQGYEKLVEENIDFMITMSITPTLMSMLLDPYLNKRYKNYLKLSIELSEKEIIRTRDDKELNKVAYFYHERLKSLYFTYKSYDYNIMNAFKRFDNLGVLEIITSSATHGLLPLLDVNIETVKAQLYQGFNHYSKSLGHDPKGIWLPECAYNYSLDNILKELGLKYFIMEGKGVTMATPKPIYGTNAPIRTEGGVYAFGRDEESSKQVWSSFIGYPGDWDYREFYRDIGYELPLDYIEPYIDKSGIRIDTGIKYYRITNKSDHKEYYNRERAMEKVKNHSMHFLNSRRCQIEEISKNMNKPPIILCPYDTELFGHWWFEGPDFIYNFIKDSYRENVNYKLVTPSYYLENYTEAEVCKPNPSTWGENGDYSVWINPSNDWMYRHLHFAARKMINLANTYSDPTELEERALNQAARELMLAESSDWPFIIKNNTTAEYASERVNTHINRFNELYNAITKENIDESYLEDIEKMDNIFPDIDFRIYRSNK</sequence>
<evidence type="ECO:0000259" key="4">
    <source>
        <dbReference type="Pfam" id="PF03065"/>
    </source>
</evidence>
<dbReference type="PANTHER" id="PTHR41695">
    <property type="entry name" value="1,4-ALPHA-GLUCAN BRANCHING ENZYME RV3031-RELATED"/>
    <property type="match status" value="1"/>
</dbReference>
<dbReference type="RefSeq" id="WP_343766072.1">
    <property type="nucleotide sequence ID" value="NZ_BAAACF010000001.1"/>
</dbReference>
<feature type="domain" description="1,4-alpha-glucan branching enzyme C-terminal" evidence="5">
    <location>
        <begin position="424"/>
        <end position="524"/>
    </location>
</feature>
<evidence type="ECO:0000313" key="7">
    <source>
        <dbReference type="Proteomes" id="UP001500339"/>
    </source>
</evidence>
<name>A0ABN1INZ4_9CLOT</name>
<evidence type="ECO:0000256" key="2">
    <source>
        <dbReference type="ARBA" id="ARBA00023277"/>
    </source>
</evidence>
<dbReference type="Gene3D" id="1.20.1430.10">
    <property type="entry name" value="Families 57/38 glycoside transferase, middle domain"/>
    <property type="match status" value="1"/>
</dbReference>
<evidence type="ECO:0000259" key="5">
    <source>
        <dbReference type="Pfam" id="PF09210"/>
    </source>
</evidence>
<dbReference type="Pfam" id="PF09210">
    <property type="entry name" value="BE_C"/>
    <property type="match status" value="1"/>
</dbReference>
<reference evidence="6 7" key="1">
    <citation type="journal article" date="2019" name="Int. J. Syst. Evol. Microbiol.">
        <title>The Global Catalogue of Microorganisms (GCM) 10K type strain sequencing project: providing services to taxonomists for standard genome sequencing and annotation.</title>
        <authorList>
            <consortium name="The Broad Institute Genomics Platform"/>
            <consortium name="The Broad Institute Genome Sequencing Center for Infectious Disease"/>
            <person name="Wu L."/>
            <person name="Ma J."/>
        </authorList>
    </citation>
    <scope>NUCLEOTIDE SEQUENCE [LARGE SCALE GENOMIC DNA]</scope>
    <source>
        <strain evidence="6 7">JCM 1405</strain>
    </source>
</reference>
<dbReference type="PANTHER" id="PTHR41695:SF1">
    <property type="entry name" value="1,4-ALPHA-GLUCAN BRANCHING ENZYME TK1436"/>
    <property type="match status" value="1"/>
</dbReference>
<evidence type="ECO:0000313" key="6">
    <source>
        <dbReference type="EMBL" id="GAA0718106.1"/>
    </source>
</evidence>
<organism evidence="6 7">
    <name type="scientific">Clostridium malenominatum</name>
    <dbReference type="NCBI Taxonomy" id="1539"/>
    <lineage>
        <taxon>Bacteria</taxon>
        <taxon>Bacillati</taxon>
        <taxon>Bacillota</taxon>
        <taxon>Clostridia</taxon>
        <taxon>Eubacteriales</taxon>
        <taxon>Clostridiaceae</taxon>
        <taxon>Clostridium</taxon>
    </lineage>
</organism>
<dbReference type="Proteomes" id="UP001500339">
    <property type="component" value="Unassembled WGS sequence"/>
</dbReference>
<keyword evidence="7" id="KW-1185">Reference proteome</keyword>
<dbReference type="EMBL" id="BAAACF010000001">
    <property type="protein sequence ID" value="GAA0718106.1"/>
    <property type="molecule type" value="Genomic_DNA"/>
</dbReference>
<dbReference type="SUPFAM" id="SSF88688">
    <property type="entry name" value="Families 57/38 glycoside transferase middle domain"/>
    <property type="match status" value="1"/>
</dbReference>
<dbReference type="Gene3D" id="3.20.110.10">
    <property type="entry name" value="Glycoside hydrolase 38, N terminal domain"/>
    <property type="match status" value="1"/>
</dbReference>
<gene>
    <name evidence="6" type="ORF">GCM10008905_04450</name>
</gene>
<dbReference type="InterPro" id="IPR004300">
    <property type="entry name" value="Glyco_hydro_57_N"/>
</dbReference>
<dbReference type="InterPro" id="IPR015293">
    <property type="entry name" value="BE_C"/>
</dbReference>
<dbReference type="Pfam" id="PF03065">
    <property type="entry name" value="Glyco_hydro_57"/>
    <property type="match status" value="1"/>
</dbReference>
<comment type="caution">
    <text evidence="6">The sequence shown here is derived from an EMBL/GenBank/DDBJ whole genome shotgun (WGS) entry which is preliminary data.</text>
</comment>
<keyword evidence="6" id="KW-0378">Hydrolase</keyword>
<dbReference type="InterPro" id="IPR011330">
    <property type="entry name" value="Glyco_hydro/deAcase_b/a-brl"/>
</dbReference>
<dbReference type="GO" id="GO:0016787">
    <property type="term" value="F:hydrolase activity"/>
    <property type="evidence" value="ECO:0007669"/>
    <property type="project" value="UniProtKB-KW"/>
</dbReference>
<dbReference type="InterPro" id="IPR037090">
    <property type="entry name" value="57_glycoside_trans_central"/>
</dbReference>
<dbReference type="CDD" id="cd10792">
    <property type="entry name" value="GH57N_AmyC_like"/>
    <property type="match status" value="1"/>
</dbReference>